<feature type="transmembrane region" description="Helical" evidence="9">
    <location>
        <begin position="133"/>
        <end position="154"/>
    </location>
</feature>
<dbReference type="InterPro" id="IPR036259">
    <property type="entry name" value="MFS_trans_sf"/>
</dbReference>
<dbReference type="PANTHER" id="PTHR42718:SF9">
    <property type="entry name" value="MAJOR FACILITATOR SUPERFAMILY MULTIDRUG TRANSPORTER MFSC"/>
    <property type="match status" value="1"/>
</dbReference>
<dbReference type="InterPro" id="IPR011701">
    <property type="entry name" value="MFS"/>
</dbReference>
<feature type="compositionally biased region" description="Low complexity" evidence="8">
    <location>
        <begin position="1"/>
        <end position="23"/>
    </location>
</feature>
<name>A0A917D7T5_9NOCA</name>
<dbReference type="GO" id="GO:0005886">
    <property type="term" value="C:plasma membrane"/>
    <property type="evidence" value="ECO:0007669"/>
    <property type="project" value="UniProtKB-SubCell"/>
</dbReference>
<dbReference type="SUPFAM" id="SSF103473">
    <property type="entry name" value="MFS general substrate transporter"/>
    <property type="match status" value="1"/>
</dbReference>
<feature type="region of interest" description="Disordered" evidence="8">
    <location>
        <begin position="1"/>
        <end position="31"/>
    </location>
</feature>
<feature type="transmembrane region" description="Helical" evidence="9">
    <location>
        <begin position="487"/>
        <end position="509"/>
    </location>
</feature>
<accession>A0A917D7T5</accession>
<dbReference type="PRINTS" id="PR01036">
    <property type="entry name" value="TCRTETB"/>
</dbReference>
<feature type="transmembrane region" description="Helical" evidence="9">
    <location>
        <begin position="296"/>
        <end position="317"/>
    </location>
</feature>
<evidence type="ECO:0000256" key="1">
    <source>
        <dbReference type="ARBA" id="ARBA00004651"/>
    </source>
</evidence>
<dbReference type="Gene3D" id="1.20.1250.20">
    <property type="entry name" value="MFS general substrate transporter like domains"/>
    <property type="match status" value="1"/>
</dbReference>
<sequence>MTETSKTPESSKSTGSSKSTESTHITDSSTAPPPLDAAVLKIAGVIVIGAIMSILDVTVVSVALPTFAYEFQTSYANVAWTMTGYTLALATVIPLTGWAADRFGTKRLYVLALVLFVLGSVLCSFAWDVTSLIVFRVLQGFGGGMLMPLGMTILTRAAGPERIGRLMAVLGVPMLLGPIAGPILGGWLIDAASWHWIFLINVPIGVLALAAALIILPKDNAEPSQSFDFVGMLLLSPGLALFLFGVSSIPETQTVMATRVLLPAVVGLILVVAFVFHALRTEHPLIDLRLFQNRSLTVAVVAMSLFAVAFFGAGLLFPSYFLQVRGETTLAAGLLLAPQGLGAMVSMPIAGQLADRIGPGKIVITGMVLISGGMFVFTQLGSTTSYGLLLGALFVMGLGLGASMMPIMTAALQTLNDASVARGSTLMNIVQQAAGSIGTAVMSVVLTNQLQSRELASAAIAAQQSPEVAASLPPGAGETGLAQAADAFGNTFMVALVLIVITLIPAFMLPRKKFEASTDSGVGKRAIVVH</sequence>
<feature type="transmembrane region" description="Helical" evidence="9">
    <location>
        <begin position="329"/>
        <end position="350"/>
    </location>
</feature>
<comment type="caution">
    <text evidence="11">The sequence shown here is derived from an EMBL/GenBank/DDBJ whole genome shotgun (WGS) entry which is preliminary data.</text>
</comment>
<feature type="transmembrane region" description="Helical" evidence="9">
    <location>
        <begin position="108"/>
        <end position="127"/>
    </location>
</feature>
<evidence type="ECO:0000256" key="4">
    <source>
        <dbReference type="ARBA" id="ARBA00022475"/>
    </source>
</evidence>
<comment type="subcellular location">
    <subcellularLocation>
        <location evidence="1">Cell membrane</location>
        <topology evidence="1">Multi-pass membrane protein</topology>
    </subcellularLocation>
</comment>
<dbReference type="PROSITE" id="PS50850">
    <property type="entry name" value="MFS"/>
    <property type="match status" value="1"/>
</dbReference>
<feature type="transmembrane region" description="Helical" evidence="9">
    <location>
        <begin position="256"/>
        <end position="276"/>
    </location>
</feature>
<evidence type="ECO:0000256" key="5">
    <source>
        <dbReference type="ARBA" id="ARBA00022692"/>
    </source>
</evidence>
<proteinExistence type="inferred from homology"/>
<dbReference type="RefSeq" id="WP_188545479.1">
    <property type="nucleotide sequence ID" value="NZ_BMCU01000003.1"/>
</dbReference>
<dbReference type="CDD" id="cd17503">
    <property type="entry name" value="MFS_LmrB_MDR_like"/>
    <property type="match status" value="1"/>
</dbReference>
<dbReference type="Gene3D" id="1.20.1720.10">
    <property type="entry name" value="Multidrug resistance protein D"/>
    <property type="match status" value="1"/>
</dbReference>
<keyword evidence="3" id="KW-0813">Transport</keyword>
<evidence type="ECO:0000313" key="12">
    <source>
        <dbReference type="Proteomes" id="UP000654257"/>
    </source>
</evidence>
<organism evidence="11 12">
    <name type="scientific">Rhodococcoides trifolii</name>
    <dbReference type="NCBI Taxonomy" id="908250"/>
    <lineage>
        <taxon>Bacteria</taxon>
        <taxon>Bacillati</taxon>
        <taxon>Actinomycetota</taxon>
        <taxon>Actinomycetes</taxon>
        <taxon>Mycobacteriales</taxon>
        <taxon>Nocardiaceae</taxon>
        <taxon>Rhodococcoides</taxon>
    </lineage>
</organism>
<feature type="transmembrane region" description="Helical" evidence="9">
    <location>
        <begin position="195"/>
        <end position="217"/>
    </location>
</feature>
<protein>
    <submittedName>
        <fullName evidence="11">Multidrug resistance protein B</fullName>
    </submittedName>
</protein>
<keyword evidence="12" id="KW-1185">Reference proteome</keyword>
<dbReference type="GO" id="GO:0022857">
    <property type="term" value="F:transmembrane transporter activity"/>
    <property type="evidence" value="ECO:0007669"/>
    <property type="project" value="InterPro"/>
</dbReference>
<dbReference type="Proteomes" id="UP000654257">
    <property type="component" value="Unassembled WGS sequence"/>
</dbReference>
<feature type="transmembrane region" description="Helical" evidence="9">
    <location>
        <begin position="166"/>
        <end position="189"/>
    </location>
</feature>
<evidence type="ECO:0000256" key="8">
    <source>
        <dbReference type="SAM" id="MobiDB-lite"/>
    </source>
</evidence>
<feature type="transmembrane region" description="Helical" evidence="9">
    <location>
        <begin position="362"/>
        <end position="380"/>
    </location>
</feature>
<evidence type="ECO:0000256" key="6">
    <source>
        <dbReference type="ARBA" id="ARBA00022989"/>
    </source>
</evidence>
<keyword evidence="6 9" id="KW-1133">Transmembrane helix</keyword>
<keyword evidence="4" id="KW-1003">Cell membrane</keyword>
<dbReference type="NCBIfam" id="TIGR00711">
    <property type="entry name" value="efflux_EmrB"/>
    <property type="match status" value="1"/>
</dbReference>
<evidence type="ECO:0000256" key="3">
    <source>
        <dbReference type="ARBA" id="ARBA00022448"/>
    </source>
</evidence>
<dbReference type="InterPro" id="IPR020846">
    <property type="entry name" value="MFS_dom"/>
</dbReference>
<dbReference type="PANTHER" id="PTHR42718">
    <property type="entry name" value="MAJOR FACILITATOR SUPERFAMILY MULTIDRUG TRANSPORTER MFSC"/>
    <property type="match status" value="1"/>
</dbReference>
<evidence type="ECO:0000256" key="9">
    <source>
        <dbReference type="SAM" id="Phobius"/>
    </source>
</evidence>
<reference evidence="11" key="1">
    <citation type="journal article" date="2014" name="Int. J. Syst. Evol. Microbiol.">
        <title>Complete genome sequence of Corynebacterium casei LMG S-19264T (=DSM 44701T), isolated from a smear-ripened cheese.</title>
        <authorList>
            <consortium name="US DOE Joint Genome Institute (JGI-PGF)"/>
            <person name="Walter F."/>
            <person name="Albersmeier A."/>
            <person name="Kalinowski J."/>
            <person name="Ruckert C."/>
        </authorList>
    </citation>
    <scope>NUCLEOTIDE SEQUENCE</scope>
    <source>
        <strain evidence="11">CCM 7905</strain>
    </source>
</reference>
<evidence type="ECO:0000256" key="7">
    <source>
        <dbReference type="ARBA" id="ARBA00023136"/>
    </source>
</evidence>
<dbReference type="EMBL" id="BMCU01000003">
    <property type="protein sequence ID" value="GGG12412.1"/>
    <property type="molecule type" value="Genomic_DNA"/>
</dbReference>
<keyword evidence="7 9" id="KW-0472">Membrane</keyword>
<evidence type="ECO:0000313" key="11">
    <source>
        <dbReference type="EMBL" id="GGG12412.1"/>
    </source>
</evidence>
<feature type="transmembrane region" description="Helical" evidence="9">
    <location>
        <begin position="75"/>
        <end position="96"/>
    </location>
</feature>
<feature type="domain" description="Major facilitator superfamily (MFS) profile" evidence="10">
    <location>
        <begin position="42"/>
        <end position="513"/>
    </location>
</feature>
<dbReference type="InterPro" id="IPR004638">
    <property type="entry name" value="EmrB-like"/>
</dbReference>
<feature type="transmembrane region" description="Helical" evidence="9">
    <location>
        <begin position="42"/>
        <end position="69"/>
    </location>
</feature>
<keyword evidence="5 9" id="KW-0812">Transmembrane</keyword>
<evidence type="ECO:0000256" key="2">
    <source>
        <dbReference type="ARBA" id="ARBA00008537"/>
    </source>
</evidence>
<feature type="transmembrane region" description="Helical" evidence="9">
    <location>
        <begin position="229"/>
        <end position="250"/>
    </location>
</feature>
<reference evidence="11" key="2">
    <citation type="submission" date="2020-09" db="EMBL/GenBank/DDBJ databases">
        <authorList>
            <person name="Sun Q."/>
            <person name="Sedlacek I."/>
        </authorList>
    </citation>
    <scope>NUCLEOTIDE SEQUENCE</scope>
    <source>
        <strain evidence="11">CCM 7905</strain>
    </source>
</reference>
<gene>
    <name evidence="11" type="primary">emrB</name>
    <name evidence="11" type="ORF">GCM10007304_28000</name>
</gene>
<comment type="similarity">
    <text evidence="2">Belongs to the major facilitator superfamily. EmrB family.</text>
</comment>
<dbReference type="AlphaFoldDB" id="A0A917D7T5"/>
<feature type="transmembrane region" description="Helical" evidence="9">
    <location>
        <begin position="386"/>
        <end position="405"/>
    </location>
</feature>
<dbReference type="Pfam" id="PF07690">
    <property type="entry name" value="MFS_1"/>
    <property type="match status" value="1"/>
</dbReference>
<evidence type="ECO:0000259" key="10">
    <source>
        <dbReference type="PROSITE" id="PS50850"/>
    </source>
</evidence>